<dbReference type="GO" id="GO:0005886">
    <property type="term" value="C:plasma membrane"/>
    <property type="evidence" value="ECO:0007669"/>
    <property type="project" value="TreeGrafter"/>
</dbReference>
<dbReference type="GO" id="GO:0008412">
    <property type="term" value="F:4-hydroxybenzoate polyprenyltransferase activity"/>
    <property type="evidence" value="ECO:0007669"/>
    <property type="project" value="UniProtKB-EC"/>
</dbReference>
<dbReference type="Pfam" id="PF01040">
    <property type="entry name" value="UbiA"/>
    <property type="match status" value="1"/>
</dbReference>
<comment type="similarity">
    <text evidence="3">Belongs to the UbiA prenyltransferase family.</text>
</comment>
<evidence type="ECO:0000256" key="2">
    <source>
        <dbReference type="ARBA" id="ARBA00004141"/>
    </source>
</evidence>
<reference evidence="11 12" key="2">
    <citation type="submission" date="2017-09" db="EMBL/GenBank/DDBJ databases">
        <title>Bacillus patelloidae sp. nov., isolated from the intestinal tract of a marine limpet.</title>
        <authorList>
            <person name="Liu R."/>
            <person name="Dong C."/>
            <person name="Shao Z."/>
        </authorList>
    </citation>
    <scope>NUCLEOTIDE SEQUENCE [LARGE SCALE GENOMIC DNA]</scope>
    <source>
        <strain evidence="11 12">SA5d-4</strain>
    </source>
</reference>
<evidence type="ECO:0000256" key="3">
    <source>
        <dbReference type="ARBA" id="ARBA00005985"/>
    </source>
</evidence>
<feature type="transmembrane region" description="Helical" evidence="10">
    <location>
        <begin position="164"/>
        <end position="185"/>
    </location>
</feature>
<keyword evidence="4" id="KW-1003">Cell membrane</keyword>
<comment type="cofactor">
    <cofactor evidence="1">
        <name>Mg(2+)</name>
        <dbReference type="ChEBI" id="CHEBI:18420"/>
    </cofactor>
</comment>
<sequence>MNVNKIKIFLEMIKFEHTIFALPFAFLGAILGNVLIEGTFPTLMEWVWITLAMVGARTAAMSLNRLIDANIDRANPRTETRAIPAGLLSKVEVLVFTALSFLLLFYSAYQLNELAMYLLPIAVFFLVIYSYTKRFTWLCHVVLGITIGLAPLGGWVGATGTLTIDAFLLFLGVVFWIAGFDIIYATQDADYDREVKLFSIPSRFGIAKSLMIARAFHIVAFLFFASLIFTTSLGYIYAFGVLVSGLIMTYEHSLVSAKDLSKLNVAFFTMNGILSIVMFIFTLGDILL</sequence>
<reference evidence="12" key="1">
    <citation type="submission" date="2017-08" db="EMBL/GenBank/DDBJ databases">
        <authorList>
            <person name="Huang Z."/>
        </authorList>
    </citation>
    <scope>NUCLEOTIDE SEQUENCE [LARGE SCALE GENOMIC DNA]</scope>
    <source>
        <strain evidence="12">SA5d-4</strain>
    </source>
</reference>
<dbReference type="InterPro" id="IPR006371">
    <property type="entry name" value="Polyprenyltransferase_UbiA-li"/>
</dbReference>
<proteinExistence type="inferred from homology"/>
<accession>A0A263BWE0</accession>
<gene>
    <name evidence="11" type="ORF">CIB95_07350</name>
</gene>
<dbReference type="EC" id="2.5.1.39" evidence="9"/>
<evidence type="ECO:0000256" key="7">
    <source>
        <dbReference type="ARBA" id="ARBA00022989"/>
    </source>
</evidence>
<dbReference type="PANTHER" id="PTHR11048">
    <property type="entry name" value="PRENYLTRANSFERASES"/>
    <property type="match status" value="1"/>
</dbReference>
<keyword evidence="6 10" id="KW-0812">Transmembrane</keyword>
<dbReference type="Proteomes" id="UP000217083">
    <property type="component" value="Unassembled WGS sequence"/>
</dbReference>
<keyword evidence="7 10" id="KW-1133">Transmembrane helix</keyword>
<feature type="transmembrane region" description="Helical" evidence="10">
    <location>
        <begin position="206"/>
        <end position="229"/>
    </location>
</feature>
<evidence type="ECO:0000256" key="8">
    <source>
        <dbReference type="ARBA" id="ARBA00023136"/>
    </source>
</evidence>
<name>A0A263BWE0_9BACI</name>
<evidence type="ECO:0000256" key="1">
    <source>
        <dbReference type="ARBA" id="ARBA00001946"/>
    </source>
</evidence>
<evidence type="ECO:0000256" key="4">
    <source>
        <dbReference type="ARBA" id="ARBA00022519"/>
    </source>
</evidence>
<keyword evidence="4" id="KW-0997">Cell inner membrane</keyword>
<keyword evidence="8 10" id="KW-0472">Membrane</keyword>
<feature type="transmembrane region" description="Helical" evidence="10">
    <location>
        <begin position="20"/>
        <end position="40"/>
    </location>
</feature>
<dbReference type="PANTHER" id="PTHR11048:SF28">
    <property type="entry name" value="4-HYDROXYBENZOATE POLYPRENYLTRANSFERASE, MITOCHONDRIAL"/>
    <property type="match status" value="1"/>
</dbReference>
<comment type="subcellular location">
    <subcellularLocation>
        <location evidence="2">Membrane</location>
        <topology evidence="2">Multi-pass membrane protein</topology>
    </subcellularLocation>
</comment>
<dbReference type="InterPro" id="IPR039653">
    <property type="entry name" value="Prenyltransferase"/>
</dbReference>
<keyword evidence="5 11" id="KW-0808">Transferase</keyword>
<dbReference type="NCBIfam" id="TIGR01475">
    <property type="entry name" value="ubiA_other"/>
    <property type="match status" value="1"/>
</dbReference>
<evidence type="ECO:0000256" key="5">
    <source>
        <dbReference type="ARBA" id="ARBA00022679"/>
    </source>
</evidence>
<evidence type="ECO:0000313" key="12">
    <source>
        <dbReference type="Proteomes" id="UP000217083"/>
    </source>
</evidence>
<dbReference type="Gene3D" id="1.20.120.1780">
    <property type="entry name" value="UbiA prenyltransferase"/>
    <property type="match status" value="1"/>
</dbReference>
<protein>
    <recommendedName>
        <fullName evidence="9">4-hydroxybenzoate polyprenyltransferase</fullName>
        <ecNumber evidence="9">2.5.1.39</ecNumber>
    </recommendedName>
</protein>
<keyword evidence="12" id="KW-1185">Reference proteome</keyword>
<feature type="transmembrane region" description="Helical" evidence="10">
    <location>
        <begin position="114"/>
        <end position="131"/>
    </location>
</feature>
<dbReference type="AlphaFoldDB" id="A0A263BWE0"/>
<dbReference type="EMBL" id="NPIA01000003">
    <property type="protein sequence ID" value="OZM57506.1"/>
    <property type="molecule type" value="Genomic_DNA"/>
</dbReference>
<evidence type="ECO:0000313" key="11">
    <source>
        <dbReference type="EMBL" id="OZM57506.1"/>
    </source>
</evidence>
<evidence type="ECO:0000256" key="10">
    <source>
        <dbReference type="SAM" id="Phobius"/>
    </source>
</evidence>
<dbReference type="FunFam" id="1.10.357.140:FF:000008">
    <property type="entry name" value="4-hydroxybenzoate octaprenyltransferase"/>
    <property type="match status" value="1"/>
</dbReference>
<evidence type="ECO:0000256" key="9">
    <source>
        <dbReference type="ARBA" id="ARBA00034524"/>
    </source>
</evidence>
<organism evidence="11 12">
    <name type="scientific">Lottiidibacillus patelloidae</name>
    <dbReference type="NCBI Taxonomy" id="2670334"/>
    <lineage>
        <taxon>Bacteria</taxon>
        <taxon>Bacillati</taxon>
        <taxon>Bacillota</taxon>
        <taxon>Bacilli</taxon>
        <taxon>Bacillales</taxon>
        <taxon>Bacillaceae</taxon>
        <taxon>Lottiidibacillus</taxon>
    </lineage>
</organism>
<dbReference type="FunFam" id="1.20.120.1780:FF:000001">
    <property type="entry name" value="4-hydroxybenzoate octaprenyltransferase"/>
    <property type="match status" value="1"/>
</dbReference>
<feature type="transmembrane region" description="Helical" evidence="10">
    <location>
        <begin position="138"/>
        <end position="158"/>
    </location>
</feature>
<feature type="transmembrane region" description="Helical" evidence="10">
    <location>
        <begin position="263"/>
        <end position="283"/>
    </location>
</feature>
<dbReference type="InterPro" id="IPR000537">
    <property type="entry name" value="UbiA_prenyltransferase"/>
</dbReference>
<dbReference type="Gene3D" id="1.10.357.140">
    <property type="entry name" value="UbiA prenyltransferase"/>
    <property type="match status" value="1"/>
</dbReference>
<feature type="transmembrane region" description="Helical" evidence="10">
    <location>
        <begin position="87"/>
        <end position="108"/>
    </location>
</feature>
<evidence type="ECO:0000256" key="6">
    <source>
        <dbReference type="ARBA" id="ARBA00022692"/>
    </source>
</evidence>
<dbReference type="GO" id="GO:0006744">
    <property type="term" value="P:ubiquinone biosynthetic process"/>
    <property type="evidence" value="ECO:0007669"/>
    <property type="project" value="TreeGrafter"/>
</dbReference>
<comment type="caution">
    <text evidence="11">The sequence shown here is derived from an EMBL/GenBank/DDBJ whole genome shotgun (WGS) entry which is preliminary data.</text>
</comment>
<dbReference type="CDD" id="cd13959">
    <property type="entry name" value="PT_UbiA_COQ2"/>
    <property type="match status" value="1"/>
</dbReference>
<dbReference type="InterPro" id="IPR044878">
    <property type="entry name" value="UbiA_sf"/>
</dbReference>
<dbReference type="RefSeq" id="WP_094924213.1">
    <property type="nucleotide sequence ID" value="NZ_NPIA01000003.1"/>
</dbReference>
<feature type="transmembrane region" description="Helical" evidence="10">
    <location>
        <begin position="46"/>
        <end position="67"/>
    </location>
</feature>